<dbReference type="RefSeq" id="WP_315945431.1">
    <property type="nucleotide sequence ID" value="NZ_JAWCUA010000001.1"/>
</dbReference>
<dbReference type="EMBL" id="JAWCUA010000001">
    <property type="protein sequence ID" value="MDU0111472.1"/>
    <property type="molecule type" value="Genomic_DNA"/>
</dbReference>
<keyword evidence="2" id="KW-1185">Reference proteome</keyword>
<evidence type="ECO:0008006" key="3">
    <source>
        <dbReference type="Google" id="ProtNLM"/>
    </source>
</evidence>
<accession>A0ABU3QVM9</accession>
<comment type="caution">
    <text evidence="1">The sequence shown here is derived from an EMBL/GenBank/DDBJ whole genome shotgun (WGS) entry which is preliminary data.</text>
</comment>
<name>A0ABU3QVM9_9GAMM</name>
<dbReference type="Proteomes" id="UP001257914">
    <property type="component" value="Unassembled WGS sequence"/>
</dbReference>
<evidence type="ECO:0000313" key="2">
    <source>
        <dbReference type="Proteomes" id="UP001257914"/>
    </source>
</evidence>
<proteinExistence type="predicted"/>
<protein>
    <recommendedName>
        <fullName evidence="3">DUF2971 domain-containing protein</fullName>
    </recommendedName>
</protein>
<organism evidence="1 2">
    <name type="scientific">Psychrosphaera aquimarina</name>
    <dbReference type="NCBI Taxonomy" id="2044854"/>
    <lineage>
        <taxon>Bacteria</taxon>
        <taxon>Pseudomonadati</taxon>
        <taxon>Pseudomonadota</taxon>
        <taxon>Gammaproteobacteria</taxon>
        <taxon>Alteromonadales</taxon>
        <taxon>Pseudoalteromonadaceae</taxon>
        <taxon>Psychrosphaera</taxon>
    </lineage>
</organism>
<reference evidence="1 2" key="1">
    <citation type="submission" date="2023-10" db="EMBL/GenBank/DDBJ databases">
        <title>Psychrosphaera aquimaarina strain SW33 isolated from seawater.</title>
        <authorList>
            <person name="Bayburt H."/>
            <person name="Kim J.M."/>
            <person name="Choi B.J."/>
            <person name="Jeon C.O."/>
        </authorList>
    </citation>
    <scope>NUCLEOTIDE SEQUENCE [LARGE SCALE GENOMIC DNA]</scope>
    <source>
        <strain evidence="1 2">KCTC 52743</strain>
    </source>
</reference>
<sequence>MDSNNVNRDLPEYLYHYTNIESLAHILKSQQIRFSRLDLVDDMTEGQSNDAVDWQKYFFISCWTDDPVESIPLWHMYTKEMSGVRLKLPTSMFKFHTINPDELPTGLSLVNKSIIPEGKNYSIKSLLPYDRLHGEDYLVMSPSFKEDLWPCKIDYTDNESLLNQELISYNSKNDKTILSPYEIAKYKKKVWGFQNEWRFRIYCLNAPPRELMQTMPEREYNELMENEMKSFWKGVSQEYFFGLGSKRSEKFRSGFGAKS</sequence>
<evidence type="ECO:0000313" key="1">
    <source>
        <dbReference type="EMBL" id="MDU0111472.1"/>
    </source>
</evidence>
<gene>
    <name evidence="1" type="ORF">RT723_00250</name>
</gene>